<feature type="transmembrane region" description="Helical" evidence="1">
    <location>
        <begin position="36"/>
        <end position="55"/>
    </location>
</feature>
<reference evidence="3" key="1">
    <citation type="journal article" date="2019" name="Int. J. Syst. Evol. Microbiol.">
        <title>The Global Catalogue of Microorganisms (GCM) 10K type strain sequencing project: providing services to taxonomists for standard genome sequencing and annotation.</title>
        <authorList>
            <consortium name="The Broad Institute Genomics Platform"/>
            <consortium name="The Broad Institute Genome Sequencing Center for Infectious Disease"/>
            <person name="Wu L."/>
            <person name="Ma J."/>
        </authorList>
    </citation>
    <scope>NUCLEOTIDE SEQUENCE [LARGE SCALE GENOMIC DNA]</scope>
    <source>
        <strain evidence="3">ZS-35-S2</strain>
    </source>
</reference>
<protein>
    <submittedName>
        <fullName evidence="2">Uncharacterized protein</fullName>
    </submittedName>
</protein>
<organism evidence="2 3">
    <name type="scientific">Plantactinospora solaniradicis</name>
    <dbReference type="NCBI Taxonomy" id="1723736"/>
    <lineage>
        <taxon>Bacteria</taxon>
        <taxon>Bacillati</taxon>
        <taxon>Actinomycetota</taxon>
        <taxon>Actinomycetes</taxon>
        <taxon>Micromonosporales</taxon>
        <taxon>Micromonosporaceae</taxon>
        <taxon>Plantactinospora</taxon>
    </lineage>
</organism>
<keyword evidence="1" id="KW-1133">Transmembrane helix</keyword>
<evidence type="ECO:0000313" key="2">
    <source>
        <dbReference type="EMBL" id="MFC6022865.1"/>
    </source>
</evidence>
<comment type="caution">
    <text evidence="2">The sequence shown here is derived from an EMBL/GenBank/DDBJ whole genome shotgun (WGS) entry which is preliminary data.</text>
</comment>
<dbReference type="RefSeq" id="WP_377432721.1">
    <property type="nucleotide sequence ID" value="NZ_JBHSPR010000069.1"/>
</dbReference>
<keyword evidence="1" id="KW-0472">Membrane</keyword>
<dbReference type="Proteomes" id="UP001596203">
    <property type="component" value="Unassembled WGS sequence"/>
</dbReference>
<proteinExistence type="predicted"/>
<feature type="transmembrane region" description="Helical" evidence="1">
    <location>
        <begin position="61"/>
        <end position="82"/>
    </location>
</feature>
<accession>A0ABW1KN39</accession>
<keyword evidence="1" id="KW-0812">Transmembrane</keyword>
<evidence type="ECO:0000313" key="3">
    <source>
        <dbReference type="Proteomes" id="UP001596203"/>
    </source>
</evidence>
<name>A0ABW1KN39_9ACTN</name>
<keyword evidence="3" id="KW-1185">Reference proteome</keyword>
<sequence>MSDTDLGARSERGSEYADLLRLVRGAGLLDRQPGYYALRVTLVLGCPAAVGLLSVRLRPSWWQTAVAAAFGVLLAQAALAHLRTIGTGAVRPGGDRF</sequence>
<gene>
    <name evidence="2" type="ORF">ACFP2T_42765</name>
</gene>
<dbReference type="EMBL" id="JBHSPR010000069">
    <property type="protein sequence ID" value="MFC6022865.1"/>
    <property type="molecule type" value="Genomic_DNA"/>
</dbReference>
<evidence type="ECO:0000256" key="1">
    <source>
        <dbReference type="SAM" id="Phobius"/>
    </source>
</evidence>